<keyword evidence="12" id="KW-1185">Reference proteome</keyword>
<dbReference type="InterPro" id="IPR002109">
    <property type="entry name" value="Glutaredoxin"/>
</dbReference>
<dbReference type="Pfam" id="PF07291">
    <property type="entry name" value="MauE"/>
    <property type="match status" value="1"/>
</dbReference>
<evidence type="ECO:0000256" key="6">
    <source>
        <dbReference type="ARBA" id="ARBA00022989"/>
    </source>
</evidence>
<dbReference type="EMBL" id="CYSE01000009">
    <property type="protein sequence ID" value="CUH81877.1"/>
    <property type="molecule type" value="Genomic_DNA"/>
</dbReference>
<evidence type="ECO:0000259" key="9">
    <source>
        <dbReference type="Pfam" id="PF00462"/>
    </source>
</evidence>
<organism evidence="11 12">
    <name type="scientific">Tropicibacter naphthalenivorans</name>
    <dbReference type="NCBI Taxonomy" id="441103"/>
    <lineage>
        <taxon>Bacteria</taxon>
        <taxon>Pseudomonadati</taxon>
        <taxon>Pseudomonadota</taxon>
        <taxon>Alphaproteobacteria</taxon>
        <taxon>Rhodobacterales</taxon>
        <taxon>Roseobacteraceae</taxon>
        <taxon>Tropicibacter</taxon>
    </lineage>
</organism>
<dbReference type="InterPro" id="IPR036249">
    <property type="entry name" value="Thioredoxin-like_sf"/>
</dbReference>
<dbReference type="GO" id="GO:0030416">
    <property type="term" value="P:methylamine metabolic process"/>
    <property type="evidence" value="ECO:0007669"/>
    <property type="project" value="InterPro"/>
</dbReference>
<reference evidence="11 12" key="1">
    <citation type="submission" date="2015-09" db="EMBL/GenBank/DDBJ databases">
        <authorList>
            <consortium name="Swine Surveillance"/>
        </authorList>
    </citation>
    <scope>NUCLEOTIDE SEQUENCE [LARGE SCALE GENOMIC DNA]</scope>
    <source>
        <strain evidence="11 12">CECT 7648</strain>
    </source>
</reference>
<evidence type="ECO:0000256" key="3">
    <source>
        <dbReference type="ARBA" id="ARBA00004856"/>
    </source>
</evidence>
<evidence type="ECO:0000259" key="10">
    <source>
        <dbReference type="Pfam" id="PF07291"/>
    </source>
</evidence>
<dbReference type="SUPFAM" id="SSF52833">
    <property type="entry name" value="Thioredoxin-like"/>
    <property type="match status" value="1"/>
</dbReference>
<dbReference type="Proteomes" id="UP000054935">
    <property type="component" value="Unassembled WGS sequence"/>
</dbReference>
<evidence type="ECO:0000256" key="2">
    <source>
        <dbReference type="ARBA" id="ARBA00004141"/>
    </source>
</evidence>
<keyword evidence="6 8" id="KW-1133">Transmembrane helix</keyword>
<comment type="pathway">
    <text evidence="3">One-carbon metabolism; methylamine degradation.</text>
</comment>
<accession>A0A0P1GIJ3</accession>
<dbReference type="GO" id="GO:0016020">
    <property type="term" value="C:membrane"/>
    <property type="evidence" value="ECO:0007669"/>
    <property type="project" value="UniProtKB-SubCell"/>
</dbReference>
<feature type="transmembrane region" description="Helical" evidence="8">
    <location>
        <begin position="174"/>
        <end position="205"/>
    </location>
</feature>
<gene>
    <name evidence="11" type="ORF">TRN7648_03684</name>
</gene>
<proteinExistence type="predicted"/>
<sequence>MPKDTTQTATLYRMVMPDHLCPFGLKSKDLLERQGYTVDDHHLTTREETDAFMEKHGVETTPQTFIDGVRIGGYDDLRVHFDLDPPKDEQSDTSYQPVIAIFSVAALLALGLSWHQYGTVLTLRALEWFISLSMTILAIQKLQDVESFSTMFLNYDLLARRWVPYGKVYPFGEALAGILMTAGALTWLSAPVALFIGTVGAVSVFKAVYIDKRALKCACVGGSSKVPLGFVSLTENLMMIAMGLWMGSKALFG</sequence>
<feature type="transmembrane region" description="Helical" evidence="8">
    <location>
        <begin position="226"/>
        <end position="247"/>
    </location>
</feature>
<dbReference type="RefSeq" id="WP_186009227.1">
    <property type="nucleotide sequence ID" value="NZ_CYSE01000009.1"/>
</dbReference>
<dbReference type="AlphaFoldDB" id="A0A0P1GIJ3"/>
<dbReference type="PROSITE" id="PS51354">
    <property type="entry name" value="GLUTAREDOXIN_2"/>
    <property type="match status" value="1"/>
</dbReference>
<evidence type="ECO:0000256" key="8">
    <source>
        <dbReference type="SAM" id="Phobius"/>
    </source>
</evidence>
<feature type="transmembrane region" description="Helical" evidence="8">
    <location>
        <begin position="95"/>
        <end position="114"/>
    </location>
</feature>
<dbReference type="Pfam" id="PF00462">
    <property type="entry name" value="Glutaredoxin"/>
    <property type="match status" value="1"/>
</dbReference>
<keyword evidence="5 8" id="KW-0812">Transmembrane</keyword>
<feature type="domain" description="Methylamine utilisation protein MauE" evidence="10">
    <location>
        <begin position="123"/>
        <end position="246"/>
    </location>
</feature>
<dbReference type="STRING" id="441103.TRN7648_03684"/>
<feature type="domain" description="Glutaredoxin" evidence="9">
    <location>
        <begin position="19"/>
        <end position="70"/>
    </location>
</feature>
<comment type="subcellular location">
    <subcellularLocation>
        <location evidence="2">Membrane</location>
        <topology evidence="2">Multi-pass membrane protein</topology>
    </subcellularLocation>
</comment>
<evidence type="ECO:0000313" key="12">
    <source>
        <dbReference type="Proteomes" id="UP000054935"/>
    </source>
</evidence>
<dbReference type="Gene3D" id="3.40.30.10">
    <property type="entry name" value="Glutaredoxin"/>
    <property type="match status" value="1"/>
</dbReference>
<protein>
    <recommendedName>
        <fullName evidence="4">Methylamine utilization protein MauE</fullName>
    </recommendedName>
</protein>
<evidence type="ECO:0000256" key="5">
    <source>
        <dbReference type="ARBA" id="ARBA00022692"/>
    </source>
</evidence>
<dbReference type="InterPro" id="IPR009908">
    <property type="entry name" value="Methylamine_util_MauE"/>
</dbReference>
<evidence type="ECO:0000256" key="7">
    <source>
        <dbReference type="ARBA" id="ARBA00023136"/>
    </source>
</evidence>
<evidence type="ECO:0000313" key="11">
    <source>
        <dbReference type="EMBL" id="CUH81877.1"/>
    </source>
</evidence>
<evidence type="ECO:0000256" key="1">
    <source>
        <dbReference type="ARBA" id="ARBA00003475"/>
    </source>
</evidence>
<name>A0A0P1GIJ3_9RHOB</name>
<dbReference type="UniPathway" id="UPA00895"/>
<comment type="function">
    <text evidence="1">May be specifically involved in the processing, transport, and/or maturation of the MADH beta-subunit.</text>
</comment>
<evidence type="ECO:0000256" key="4">
    <source>
        <dbReference type="ARBA" id="ARBA00019078"/>
    </source>
</evidence>
<keyword evidence="7 8" id="KW-0472">Membrane</keyword>